<reference evidence="1" key="2">
    <citation type="journal article" date="2015" name="Data Brief">
        <title>Shoot transcriptome of the giant reed, Arundo donax.</title>
        <authorList>
            <person name="Barrero R.A."/>
            <person name="Guerrero F.D."/>
            <person name="Moolhuijzen P."/>
            <person name="Goolsby J.A."/>
            <person name="Tidwell J."/>
            <person name="Bellgard S.E."/>
            <person name="Bellgard M.I."/>
        </authorList>
    </citation>
    <scope>NUCLEOTIDE SEQUENCE</scope>
    <source>
        <tissue evidence="1">Shoot tissue taken approximately 20 cm above the soil surface</tissue>
    </source>
</reference>
<dbReference type="AlphaFoldDB" id="A0A0A8YN89"/>
<organism evidence="1">
    <name type="scientific">Arundo donax</name>
    <name type="common">Giant reed</name>
    <name type="synonym">Donax arundinaceus</name>
    <dbReference type="NCBI Taxonomy" id="35708"/>
    <lineage>
        <taxon>Eukaryota</taxon>
        <taxon>Viridiplantae</taxon>
        <taxon>Streptophyta</taxon>
        <taxon>Embryophyta</taxon>
        <taxon>Tracheophyta</taxon>
        <taxon>Spermatophyta</taxon>
        <taxon>Magnoliopsida</taxon>
        <taxon>Liliopsida</taxon>
        <taxon>Poales</taxon>
        <taxon>Poaceae</taxon>
        <taxon>PACMAD clade</taxon>
        <taxon>Arundinoideae</taxon>
        <taxon>Arundineae</taxon>
        <taxon>Arundo</taxon>
    </lineage>
</organism>
<protein>
    <submittedName>
        <fullName evidence="1">Uncharacterized protein</fullName>
    </submittedName>
</protein>
<evidence type="ECO:0000313" key="1">
    <source>
        <dbReference type="EMBL" id="JAD28124.1"/>
    </source>
</evidence>
<accession>A0A0A8YN89</accession>
<dbReference type="EMBL" id="GBRH01269771">
    <property type="protein sequence ID" value="JAD28124.1"/>
    <property type="molecule type" value="Transcribed_RNA"/>
</dbReference>
<sequence length="95" mass="10585">MAAVAPLPSSAVFRSRALAPLSPPMFHRSELGGMQLLVVAQHLLHLCVLKIRIKQDGTKTHLRLVDLWAFPITSCRISILSVRLLNVPHSRCHNM</sequence>
<name>A0A0A8YN89_ARUDO</name>
<proteinExistence type="predicted"/>
<reference evidence="1" key="1">
    <citation type="submission" date="2014-09" db="EMBL/GenBank/DDBJ databases">
        <authorList>
            <person name="Magalhaes I.L.F."/>
            <person name="Oliveira U."/>
            <person name="Santos F.R."/>
            <person name="Vidigal T.H.D.A."/>
            <person name="Brescovit A.D."/>
            <person name="Santos A.J."/>
        </authorList>
    </citation>
    <scope>NUCLEOTIDE SEQUENCE</scope>
    <source>
        <tissue evidence="1">Shoot tissue taken approximately 20 cm above the soil surface</tissue>
    </source>
</reference>